<accession>A0A2D4GUF3</accession>
<dbReference type="AlphaFoldDB" id="A0A2D4GUF3"/>
<protein>
    <submittedName>
        <fullName evidence="1">Uncharacterized protein</fullName>
    </submittedName>
</protein>
<name>A0A2D4GUF3_MICCO</name>
<sequence length="115" mass="13267">MKQQIERNCRAQPPLVTRQPPARKCFDKVFDSSTSLWLLHTKARRNDLGVKTHRVSERLYKVSSAFGLHQIAKLSLPVKGFCRNLELPVYPAENFGHERNKIPSYTMLGSITRLF</sequence>
<reference evidence="1" key="1">
    <citation type="submission" date="2017-07" db="EMBL/GenBank/DDBJ databases">
        <authorList>
            <person name="Mikheyev A."/>
            <person name="Grau M."/>
        </authorList>
    </citation>
    <scope>NUCLEOTIDE SEQUENCE</scope>
    <source>
        <tissue evidence="1">Venom_gland</tissue>
    </source>
</reference>
<evidence type="ECO:0000313" key="1">
    <source>
        <dbReference type="EMBL" id="LAA63358.1"/>
    </source>
</evidence>
<dbReference type="EMBL" id="IACJ01155827">
    <property type="protein sequence ID" value="LAA63358.1"/>
    <property type="molecule type" value="Transcribed_RNA"/>
</dbReference>
<reference evidence="1" key="2">
    <citation type="submission" date="2017-11" db="EMBL/GenBank/DDBJ databases">
        <title>Coralsnake Venomics: Analyses of Venom Gland Transcriptomes and Proteomes of Six Brazilian Taxa.</title>
        <authorList>
            <person name="Aird S.D."/>
            <person name="Jorge da Silva N."/>
            <person name="Qiu L."/>
            <person name="Villar-Briones A."/>
            <person name="Aparecida-Saddi V."/>
            <person name="Campos-Telles M.P."/>
            <person name="Grau M."/>
            <person name="Mikheyev A.S."/>
        </authorList>
    </citation>
    <scope>NUCLEOTIDE SEQUENCE</scope>
    <source>
        <tissue evidence="1">Venom_gland</tissue>
    </source>
</reference>
<proteinExistence type="predicted"/>
<organism evidence="1">
    <name type="scientific">Micrurus corallinus</name>
    <name type="common">Brazilian coral snake</name>
    <dbReference type="NCBI Taxonomy" id="54390"/>
    <lineage>
        <taxon>Eukaryota</taxon>
        <taxon>Metazoa</taxon>
        <taxon>Chordata</taxon>
        <taxon>Craniata</taxon>
        <taxon>Vertebrata</taxon>
        <taxon>Euteleostomi</taxon>
        <taxon>Lepidosauria</taxon>
        <taxon>Squamata</taxon>
        <taxon>Bifurcata</taxon>
        <taxon>Unidentata</taxon>
        <taxon>Episquamata</taxon>
        <taxon>Toxicofera</taxon>
        <taxon>Serpentes</taxon>
        <taxon>Colubroidea</taxon>
        <taxon>Elapidae</taxon>
        <taxon>Elapinae</taxon>
        <taxon>Micrurus</taxon>
    </lineage>
</organism>